<keyword evidence="3" id="KW-1185">Reference proteome</keyword>
<dbReference type="Proteomes" id="UP001357223">
    <property type="component" value="Chromosome"/>
</dbReference>
<dbReference type="RefSeq" id="WP_338453255.1">
    <property type="nucleotide sequence ID" value="NZ_CP137640.1"/>
</dbReference>
<dbReference type="EMBL" id="CP137640">
    <property type="protein sequence ID" value="WVX84381.1"/>
    <property type="molecule type" value="Genomic_DNA"/>
</dbReference>
<organism evidence="2 3">
    <name type="scientific">Niallia oryzisoli</name>
    <dbReference type="NCBI Taxonomy" id="1737571"/>
    <lineage>
        <taxon>Bacteria</taxon>
        <taxon>Bacillati</taxon>
        <taxon>Bacillota</taxon>
        <taxon>Bacilli</taxon>
        <taxon>Bacillales</taxon>
        <taxon>Bacillaceae</taxon>
        <taxon>Niallia</taxon>
    </lineage>
</organism>
<sequence length="28" mass="3043">MALFGSYARGEQNNASDIDVLVEFGIIL</sequence>
<gene>
    <name evidence="2" type="ORF">R4Z09_11615</name>
</gene>
<dbReference type="CDD" id="cd05403">
    <property type="entry name" value="NT_KNTase_like"/>
    <property type="match status" value="1"/>
</dbReference>
<evidence type="ECO:0000313" key="3">
    <source>
        <dbReference type="Proteomes" id="UP001357223"/>
    </source>
</evidence>
<dbReference type="InterPro" id="IPR043519">
    <property type="entry name" value="NT_sf"/>
</dbReference>
<evidence type="ECO:0000313" key="2">
    <source>
        <dbReference type="EMBL" id="WVX84381.1"/>
    </source>
</evidence>
<protein>
    <submittedName>
        <fullName evidence="2">Nucleotidyltransferase domain-containing protein</fullName>
    </submittedName>
</protein>
<reference evidence="2 3" key="1">
    <citation type="submission" date="2023-10" db="EMBL/GenBank/DDBJ databases">
        <title>Niallia locisalis sp.nov. isolated from a salt pond sample.</title>
        <authorList>
            <person name="Li X.-J."/>
            <person name="Dong L."/>
        </authorList>
    </citation>
    <scope>NUCLEOTIDE SEQUENCE [LARGE SCALE GENOMIC DNA]</scope>
    <source>
        <strain evidence="2 3">DSM 29761</strain>
    </source>
</reference>
<accession>A0ABZ2CPS7</accession>
<dbReference type="InterPro" id="IPR002934">
    <property type="entry name" value="Polymerase_NTP_transf_dom"/>
</dbReference>
<dbReference type="SUPFAM" id="SSF81301">
    <property type="entry name" value="Nucleotidyltransferase"/>
    <property type="match status" value="1"/>
</dbReference>
<name>A0ABZ2CPS7_9BACI</name>
<dbReference type="Pfam" id="PF01909">
    <property type="entry name" value="NTP_transf_2"/>
    <property type="match status" value="1"/>
</dbReference>
<feature type="domain" description="Polymerase nucleotidyl transferase" evidence="1">
    <location>
        <begin position="1"/>
        <end position="24"/>
    </location>
</feature>
<dbReference type="Gene3D" id="3.30.460.10">
    <property type="entry name" value="Beta Polymerase, domain 2"/>
    <property type="match status" value="1"/>
</dbReference>
<proteinExistence type="predicted"/>
<evidence type="ECO:0000259" key="1">
    <source>
        <dbReference type="Pfam" id="PF01909"/>
    </source>
</evidence>